<organism evidence="1 2">
    <name type="scientific">Megasphaera elsdenii CAG:570</name>
    <dbReference type="NCBI Taxonomy" id="1263087"/>
    <lineage>
        <taxon>Bacteria</taxon>
        <taxon>Bacillati</taxon>
        <taxon>Bacillota</taxon>
        <taxon>Negativicutes</taxon>
        <taxon>Veillonellales</taxon>
        <taxon>Veillonellaceae</taxon>
        <taxon>Megasphaera</taxon>
    </lineage>
</organism>
<gene>
    <name evidence="1" type="ORF">BN715_00602</name>
</gene>
<accession>R7MWT2</accession>
<evidence type="ECO:0000313" key="2">
    <source>
        <dbReference type="Proteomes" id="UP000017908"/>
    </source>
</evidence>
<sequence>MGDVDVAQEFRFPRHMAVAAHFHSRFGAGDDLGNGFILFDDFVHALLDDVHIVDGDSVADFQFAVQGLAQGVFDQDFAVGIEITHGADQEENGRTDNALVAFHRIDRQPVDIAALVNLGLEADTFIIVQGGCNGHIAVLAILFADLLQRHPFLDFIGIP</sequence>
<dbReference type="AlphaFoldDB" id="R7MWT2"/>
<reference evidence="1" key="1">
    <citation type="submission" date="2012-11" db="EMBL/GenBank/DDBJ databases">
        <title>Dependencies among metagenomic species, viruses, plasmids and units of genetic variation.</title>
        <authorList>
            <person name="Nielsen H.B."/>
            <person name="Almeida M."/>
            <person name="Juncker A.S."/>
            <person name="Rasmussen S."/>
            <person name="Li J."/>
            <person name="Sunagawa S."/>
            <person name="Plichta D."/>
            <person name="Gautier L."/>
            <person name="Le Chatelier E."/>
            <person name="Peletier E."/>
            <person name="Bonde I."/>
            <person name="Nielsen T."/>
            <person name="Manichanh C."/>
            <person name="Arumugam M."/>
            <person name="Batto J."/>
            <person name="Santos M.B.Q.D."/>
            <person name="Blom N."/>
            <person name="Borruel N."/>
            <person name="Burgdorf K.S."/>
            <person name="Boumezbeur F."/>
            <person name="Casellas F."/>
            <person name="Dore J."/>
            <person name="Guarner F."/>
            <person name="Hansen T."/>
            <person name="Hildebrand F."/>
            <person name="Kaas R.S."/>
            <person name="Kennedy S."/>
            <person name="Kristiansen K."/>
            <person name="Kultima J.R."/>
            <person name="Leonard P."/>
            <person name="Levenez F."/>
            <person name="Lund O."/>
            <person name="Moumen B."/>
            <person name="Le Paslier D."/>
            <person name="Pons N."/>
            <person name="Pedersen O."/>
            <person name="Prifti E."/>
            <person name="Qin J."/>
            <person name="Raes J."/>
            <person name="Tap J."/>
            <person name="Tims S."/>
            <person name="Ussery D.W."/>
            <person name="Yamada T."/>
            <person name="MetaHit consortium"/>
            <person name="Renault P."/>
            <person name="Sicheritz-Ponten T."/>
            <person name="Bork P."/>
            <person name="Wang J."/>
            <person name="Brunak S."/>
            <person name="Ehrlich S.D."/>
        </authorList>
    </citation>
    <scope>NUCLEOTIDE SEQUENCE [LARGE SCALE GENOMIC DNA]</scope>
</reference>
<dbReference type="EMBL" id="CBKE010000040">
    <property type="protein sequence ID" value="CDF04238.1"/>
    <property type="molecule type" value="Genomic_DNA"/>
</dbReference>
<name>R7MWT2_MEGEL</name>
<evidence type="ECO:0000313" key="1">
    <source>
        <dbReference type="EMBL" id="CDF04238.1"/>
    </source>
</evidence>
<protein>
    <submittedName>
        <fullName evidence="1">Uncharacterized protein</fullName>
    </submittedName>
</protein>
<proteinExistence type="predicted"/>
<comment type="caution">
    <text evidence="1">The sequence shown here is derived from an EMBL/GenBank/DDBJ whole genome shotgun (WGS) entry which is preliminary data.</text>
</comment>
<dbReference type="Proteomes" id="UP000017908">
    <property type="component" value="Unassembled WGS sequence"/>
</dbReference>